<reference evidence="4" key="1">
    <citation type="submission" date="2014-03" db="EMBL/GenBank/DDBJ databases">
        <authorList>
            <person name="Aksoy S."/>
            <person name="Warren W."/>
            <person name="Wilson R.K."/>
        </authorList>
    </citation>
    <scope>NUCLEOTIDE SEQUENCE [LARGE SCALE GENOMIC DNA]</scope>
    <source>
        <strain evidence="4">IAEA</strain>
    </source>
</reference>
<feature type="chain" id="PRO_5008402696" evidence="2">
    <location>
        <begin position="24"/>
        <end position="87"/>
    </location>
</feature>
<evidence type="ECO:0000313" key="3">
    <source>
        <dbReference type="EnsemblMetazoa" id="GPAI008878-PA"/>
    </source>
</evidence>
<dbReference type="Proteomes" id="UP000092445">
    <property type="component" value="Unassembled WGS sequence"/>
</dbReference>
<evidence type="ECO:0000313" key="4">
    <source>
        <dbReference type="Proteomes" id="UP000092445"/>
    </source>
</evidence>
<organism evidence="3 4">
    <name type="scientific">Glossina pallidipes</name>
    <name type="common">Tsetse fly</name>
    <dbReference type="NCBI Taxonomy" id="7398"/>
    <lineage>
        <taxon>Eukaryota</taxon>
        <taxon>Metazoa</taxon>
        <taxon>Ecdysozoa</taxon>
        <taxon>Arthropoda</taxon>
        <taxon>Hexapoda</taxon>
        <taxon>Insecta</taxon>
        <taxon>Pterygota</taxon>
        <taxon>Neoptera</taxon>
        <taxon>Endopterygota</taxon>
        <taxon>Diptera</taxon>
        <taxon>Brachycera</taxon>
        <taxon>Muscomorpha</taxon>
        <taxon>Hippoboscoidea</taxon>
        <taxon>Glossinidae</taxon>
        <taxon>Glossina</taxon>
    </lineage>
</organism>
<reference evidence="3" key="2">
    <citation type="submission" date="2020-05" db="UniProtKB">
        <authorList>
            <consortium name="EnsemblMetazoa"/>
        </authorList>
    </citation>
    <scope>IDENTIFICATION</scope>
    <source>
        <strain evidence="3">IAEA</strain>
    </source>
</reference>
<name>A0A1A9ZAP5_GLOPL</name>
<keyword evidence="4" id="KW-1185">Reference proteome</keyword>
<protein>
    <submittedName>
        <fullName evidence="3">Uncharacterized protein</fullName>
    </submittedName>
</protein>
<proteinExistence type="predicted"/>
<accession>A0A1A9ZAP5</accession>
<keyword evidence="2" id="KW-0732">Signal</keyword>
<evidence type="ECO:0000256" key="2">
    <source>
        <dbReference type="SAM" id="SignalP"/>
    </source>
</evidence>
<sequence>MKFIFSIVLLTAFVFLAGTQVMAEDAKQAAPATAEQKAVEAPPTETSDVAASPTPLAEFADTTTNATEPQKTKEEKPADNSTKTSRR</sequence>
<dbReference type="AlphaFoldDB" id="A0A1A9ZAP5"/>
<feature type="region of interest" description="Disordered" evidence="1">
    <location>
        <begin position="25"/>
        <end position="87"/>
    </location>
</feature>
<dbReference type="VEuPathDB" id="VectorBase:GPAI008878"/>
<dbReference type="EnsemblMetazoa" id="GPAI008878-RA">
    <property type="protein sequence ID" value="GPAI008878-PA"/>
    <property type="gene ID" value="GPAI008878"/>
</dbReference>
<feature type="signal peptide" evidence="2">
    <location>
        <begin position="1"/>
        <end position="23"/>
    </location>
</feature>
<evidence type="ECO:0000256" key="1">
    <source>
        <dbReference type="SAM" id="MobiDB-lite"/>
    </source>
</evidence>